<keyword evidence="6" id="KW-0016">Alginate biosynthesis</keyword>
<evidence type="ECO:0000256" key="1">
    <source>
        <dbReference type="ARBA" id="ARBA00004418"/>
    </source>
</evidence>
<evidence type="ECO:0000256" key="2">
    <source>
        <dbReference type="ARBA" id="ARBA00005182"/>
    </source>
</evidence>
<accession>A0ABV0BLE4</accession>
<keyword evidence="5" id="KW-0574">Periplasm</keyword>
<comment type="pathway">
    <text evidence="2">Glycan biosynthesis; alginate biosynthesis.</text>
</comment>
<feature type="domain" description="AlgX/AlgJ SGNH hydrolase-like" evidence="7">
    <location>
        <begin position="70"/>
        <end position="234"/>
    </location>
</feature>
<dbReference type="InterPro" id="IPR031811">
    <property type="entry name" value="ALGX/ALGJ_SGNH-like"/>
</dbReference>
<comment type="caution">
    <text evidence="8">The sequence shown here is derived from an EMBL/GenBank/DDBJ whole genome shotgun (WGS) entry which is preliminary data.</text>
</comment>
<dbReference type="Proteomes" id="UP001418637">
    <property type="component" value="Unassembled WGS sequence"/>
</dbReference>
<comment type="subcellular location">
    <subcellularLocation>
        <location evidence="1">Periplasm</location>
    </subcellularLocation>
</comment>
<evidence type="ECO:0000256" key="6">
    <source>
        <dbReference type="ARBA" id="ARBA00022841"/>
    </source>
</evidence>
<proteinExistence type="predicted"/>
<sequence>MKAKVYVFLALSFLITGLVPAINLTSRVIEGNFRKMGWKKFASLYMADDVMPWLGKKAYAYGLSVTPSFVYIGKEKWLYLADPNIPMDPTTVKRNGLSAVNVANFSRAFIALTTWDEWFKQHGVKEFKLMVGPDKESIYPEYQPDWAAPAQRQLSDIIPQIMTPAKYVDLYPALRAAKQAYAKANDPQLVYYRTDTHWNELGAWTAYEALGANLKKTQPDLVWLKPELGEVEKVLEKEGGDVSTIIYVDKIIKDKEVLLRFHSDFKAESQYLNYLTGEPHPENSPNIKYPPRTPTLIKTANALNHKKVLWLHDSFGILMQAYMEATFSEVLHIHPQFANSGMITALVKDFKPDYVLITTVERQLLTKEFFRMPPPEEMADKKTGQGQE</sequence>
<gene>
    <name evidence="8" type="ORF">WJT86_10700</name>
</gene>
<dbReference type="Pfam" id="PF16822">
    <property type="entry name" value="ALGX"/>
    <property type="match status" value="1"/>
</dbReference>
<keyword evidence="4" id="KW-0732">Signal</keyword>
<evidence type="ECO:0000256" key="4">
    <source>
        <dbReference type="ARBA" id="ARBA00022729"/>
    </source>
</evidence>
<dbReference type="EMBL" id="JBBYXI010000003">
    <property type="protein sequence ID" value="MEN3931525.1"/>
    <property type="molecule type" value="Genomic_DNA"/>
</dbReference>
<keyword evidence="9" id="KW-1185">Reference proteome</keyword>
<organism evidence="8 9">
    <name type="scientific">Hohaiivirga grylli</name>
    <dbReference type="NCBI Taxonomy" id="3133970"/>
    <lineage>
        <taxon>Bacteria</taxon>
        <taxon>Pseudomonadati</taxon>
        <taxon>Pseudomonadota</taxon>
        <taxon>Alphaproteobacteria</taxon>
        <taxon>Hyphomicrobiales</taxon>
        <taxon>Methylobacteriaceae</taxon>
        <taxon>Hohaiivirga</taxon>
    </lineage>
</organism>
<evidence type="ECO:0000313" key="9">
    <source>
        <dbReference type="Proteomes" id="UP001418637"/>
    </source>
</evidence>
<reference evidence="8 9" key="1">
    <citation type="submission" date="2024-04" db="EMBL/GenBank/DDBJ databases">
        <title>A novel species isolated from cricket.</title>
        <authorList>
            <person name="Wang H.-C."/>
        </authorList>
    </citation>
    <scope>NUCLEOTIDE SEQUENCE [LARGE SCALE GENOMIC DNA]</scope>
    <source>
        <strain evidence="8 9">WL0021</strain>
    </source>
</reference>
<evidence type="ECO:0000313" key="8">
    <source>
        <dbReference type="EMBL" id="MEN3931525.1"/>
    </source>
</evidence>
<protein>
    <recommendedName>
        <fullName evidence="7">AlgX/AlgJ SGNH hydrolase-like domain-containing protein</fullName>
    </recommendedName>
</protein>
<evidence type="ECO:0000259" key="7">
    <source>
        <dbReference type="Pfam" id="PF16822"/>
    </source>
</evidence>
<evidence type="ECO:0000256" key="3">
    <source>
        <dbReference type="ARBA" id="ARBA00022679"/>
    </source>
</evidence>
<name>A0ABV0BLE4_9HYPH</name>
<keyword evidence="3" id="KW-0808">Transferase</keyword>
<dbReference type="RefSeq" id="WP_346337549.1">
    <property type="nucleotide sequence ID" value="NZ_JBBYXI010000003.1"/>
</dbReference>
<evidence type="ECO:0000256" key="5">
    <source>
        <dbReference type="ARBA" id="ARBA00022764"/>
    </source>
</evidence>